<protein>
    <submittedName>
        <fullName evidence="2">Uncharacterized protein</fullName>
    </submittedName>
</protein>
<feature type="region of interest" description="Disordered" evidence="1">
    <location>
        <begin position="250"/>
        <end position="275"/>
    </location>
</feature>
<feature type="compositionally biased region" description="Polar residues" evidence="1">
    <location>
        <begin position="15"/>
        <end position="32"/>
    </location>
</feature>
<evidence type="ECO:0000313" key="2">
    <source>
        <dbReference type="EMBL" id="THU80817.1"/>
    </source>
</evidence>
<accession>A0A4S8KXS4</accession>
<keyword evidence="3" id="KW-1185">Reference proteome</keyword>
<feature type="compositionally biased region" description="Basic and acidic residues" evidence="1">
    <location>
        <begin position="462"/>
        <end position="471"/>
    </location>
</feature>
<dbReference type="AlphaFoldDB" id="A0A4S8KXS4"/>
<feature type="compositionally biased region" description="Polar residues" evidence="1">
    <location>
        <begin position="42"/>
        <end position="59"/>
    </location>
</feature>
<reference evidence="2 3" key="1">
    <citation type="journal article" date="2019" name="Nat. Ecol. Evol.">
        <title>Megaphylogeny resolves global patterns of mushroom evolution.</title>
        <authorList>
            <person name="Varga T."/>
            <person name="Krizsan K."/>
            <person name="Foldi C."/>
            <person name="Dima B."/>
            <person name="Sanchez-Garcia M."/>
            <person name="Sanchez-Ramirez S."/>
            <person name="Szollosi G.J."/>
            <person name="Szarkandi J.G."/>
            <person name="Papp V."/>
            <person name="Albert L."/>
            <person name="Andreopoulos W."/>
            <person name="Angelini C."/>
            <person name="Antonin V."/>
            <person name="Barry K.W."/>
            <person name="Bougher N.L."/>
            <person name="Buchanan P."/>
            <person name="Buyck B."/>
            <person name="Bense V."/>
            <person name="Catcheside P."/>
            <person name="Chovatia M."/>
            <person name="Cooper J."/>
            <person name="Damon W."/>
            <person name="Desjardin D."/>
            <person name="Finy P."/>
            <person name="Geml J."/>
            <person name="Haridas S."/>
            <person name="Hughes K."/>
            <person name="Justo A."/>
            <person name="Karasinski D."/>
            <person name="Kautmanova I."/>
            <person name="Kiss B."/>
            <person name="Kocsube S."/>
            <person name="Kotiranta H."/>
            <person name="LaButti K.M."/>
            <person name="Lechner B.E."/>
            <person name="Liimatainen K."/>
            <person name="Lipzen A."/>
            <person name="Lukacs Z."/>
            <person name="Mihaltcheva S."/>
            <person name="Morgado L.N."/>
            <person name="Niskanen T."/>
            <person name="Noordeloos M.E."/>
            <person name="Ohm R.A."/>
            <person name="Ortiz-Santana B."/>
            <person name="Ovrebo C."/>
            <person name="Racz N."/>
            <person name="Riley R."/>
            <person name="Savchenko A."/>
            <person name="Shiryaev A."/>
            <person name="Soop K."/>
            <person name="Spirin V."/>
            <person name="Szebenyi C."/>
            <person name="Tomsovsky M."/>
            <person name="Tulloss R.E."/>
            <person name="Uehling J."/>
            <person name="Grigoriev I.V."/>
            <person name="Vagvolgyi C."/>
            <person name="Papp T."/>
            <person name="Martin F.M."/>
            <person name="Miettinen O."/>
            <person name="Hibbett D.S."/>
            <person name="Nagy L.G."/>
        </authorList>
    </citation>
    <scope>NUCLEOTIDE SEQUENCE [LARGE SCALE GENOMIC DNA]</scope>
    <source>
        <strain evidence="2 3">CBS 962.96</strain>
    </source>
</reference>
<feature type="compositionally biased region" description="Polar residues" evidence="1">
    <location>
        <begin position="440"/>
        <end position="454"/>
    </location>
</feature>
<sequence length="655" mass="74565">MATQTEVNTETTTQDQPNSPHPSQVPHNSGFSAYTPEGYWQRGTQSRRSFESPSRNNFQGEGRQLRPSSAPPFPERKEEGETGGTPNAPRIPTMYLPTPRPTAPRIRSVPYPQGTHESRNQENLMSEVHAINPGHSFRGETSVPESILEEARVQELLTGPPHDPRSPQEQRTPIPSQSELNYHRNSPNNRSYDPRQVAPTQTILHSPHGSPIRILEPPFPRERLEMSAMLERQSSRQDSRPYQEQYNSVMGSALERDPRTNSSQPKRYPTPRDALDDVGEQCRALGERLGVRGIGNLPLEEHIQAVRALTEAREIDLPLWIASQVRDADIDRELSRLHAVVRQPNVALVVPEDASLPDPWGLTRWQTSPAMISPSWSWQQLEQQRALESERERWRENVAKEVRRNAAAVLQQERNQSDQREFYVPYERIPDPILRPSNPAVPSTTIYLPSTPSENPARARVRVVEPEKEDSSPEPTAFTNRSKDPQQEKMDEREQGRYYRDAPPHQIPAQTPLKPGNLRPEGYKYTPFPRVFPPESSLRQSRRRLREILEDVEGERAGRNVRTPVSHSIFGGHPLDNDPSQQTPVRPRDPTLNRAEQAEVRHELTEEEKKLHDWEMRGKSHRSYPGRTPKSYGGPPSNSPPPPPNPLKCSALQLI</sequence>
<dbReference type="Proteomes" id="UP000297245">
    <property type="component" value="Unassembled WGS sequence"/>
</dbReference>
<feature type="region of interest" description="Disordered" evidence="1">
    <location>
        <begin position="564"/>
        <end position="655"/>
    </location>
</feature>
<feature type="compositionally biased region" description="Pro residues" evidence="1">
    <location>
        <begin position="637"/>
        <end position="646"/>
    </location>
</feature>
<feature type="region of interest" description="Disordered" evidence="1">
    <location>
        <begin position="431"/>
        <end position="520"/>
    </location>
</feature>
<feature type="compositionally biased region" description="Basic and acidic residues" evidence="1">
    <location>
        <begin position="481"/>
        <end position="503"/>
    </location>
</feature>
<organism evidence="2 3">
    <name type="scientific">Dendrothele bispora (strain CBS 962.96)</name>
    <dbReference type="NCBI Taxonomy" id="1314807"/>
    <lineage>
        <taxon>Eukaryota</taxon>
        <taxon>Fungi</taxon>
        <taxon>Dikarya</taxon>
        <taxon>Basidiomycota</taxon>
        <taxon>Agaricomycotina</taxon>
        <taxon>Agaricomycetes</taxon>
        <taxon>Agaricomycetidae</taxon>
        <taxon>Agaricales</taxon>
        <taxon>Agaricales incertae sedis</taxon>
        <taxon>Dendrothele</taxon>
    </lineage>
</organism>
<gene>
    <name evidence="2" type="ORF">K435DRAFT_873983</name>
</gene>
<evidence type="ECO:0000313" key="3">
    <source>
        <dbReference type="Proteomes" id="UP000297245"/>
    </source>
</evidence>
<feature type="compositionally biased region" description="Polar residues" evidence="1">
    <location>
        <begin position="169"/>
        <end position="191"/>
    </location>
</feature>
<feature type="region of interest" description="Disordered" evidence="1">
    <location>
        <begin position="1"/>
        <end position="195"/>
    </location>
</feature>
<evidence type="ECO:0000256" key="1">
    <source>
        <dbReference type="SAM" id="MobiDB-lite"/>
    </source>
</evidence>
<dbReference type="EMBL" id="ML179867">
    <property type="protein sequence ID" value="THU80817.1"/>
    <property type="molecule type" value="Genomic_DNA"/>
</dbReference>
<proteinExistence type="predicted"/>
<feature type="compositionally biased region" description="Basic and acidic residues" evidence="1">
    <location>
        <begin position="586"/>
        <end position="618"/>
    </location>
</feature>
<feature type="compositionally biased region" description="Low complexity" evidence="1">
    <location>
        <begin position="1"/>
        <end position="14"/>
    </location>
</feature>
<name>A0A4S8KXS4_DENBC</name>